<dbReference type="GO" id="GO:0016887">
    <property type="term" value="F:ATP hydrolysis activity"/>
    <property type="evidence" value="ECO:0007669"/>
    <property type="project" value="InterPro"/>
</dbReference>
<dbReference type="PROSITE" id="PS00211">
    <property type="entry name" value="ABC_TRANSPORTER_1"/>
    <property type="match status" value="1"/>
</dbReference>
<keyword evidence="7 8" id="KW-0472">Membrane</keyword>
<dbReference type="InterPro" id="IPR013525">
    <property type="entry name" value="ABC2_TM"/>
</dbReference>
<evidence type="ECO:0000256" key="3">
    <source>
        <dbReference type="ARBA" id="ARBA00022692"/>
    </source>
</evidence>
<keyword evidence="4" id="KW-0547">Nucleotide-binding</keyword>
<dbReference type="GO" id="GO:0016020">
    <property type="term" value="C:membrane"/>
    <property type="evidence" value="ECO:0007669"/>
    <property type="project" value="UniProtKB-SubCell"/>
</dbReference>
<comment type="subcellular location">
    <subcellularLocation>
        <location evidence="1">Membrane</location>
        <topology evidence="1">Multi-pass membrane protein</topology>
    </subcellularLocation>
</comment>
<keyword evidence="3 8" id="KW-0812">Transmembrane</keyword>
<protein>
    <recommendedName>
        <fullName evidence="9">ABC transporter domain-containing protein</fullName>
    </recommendedName>
</protein>
<feature type="transmembrane region" description="Helical" evidence="8">
    <location>
        <begin position="550"/>
        <end position="571"/>
    </location>
</feature>
<proteinExistence type="predicted"/>
<feature type="transmembrane region" description="Helical" evidence="8">
    <location>
        <begin position="407"/>
        <end position="428"/>
    </location>
</feature>
<sequence length="697" mass="77743">MEMVSVSTSSTSLSYEGEIKLFEEDIELSNDACTTTEDRPIPVHPTFLLSFRNLTYSVKINRKLTSLTCFRQSKDTAGMFSDLKRKVLLNDISGEAREGEMLAILGASGSGKSTLIDALANRISKGSLKGSVTLNGEILESRLLKTLSAYVMQGDLLFPMLTVEETLTFSADFRLPRSLSKREKKARAQGVIDQLGLQNAANTMIGDESHRGISGGERRRVSIGIGIIYSPIILFLDEPTSGLDSTSAFQVVKVLQQIAESGSIVIMSVHQPSHQILGLLNHLIFLSHGEAVYTGSPATLLSFFSEFGQPIHKNENKIEFVLDLIRELEGSPGGVKSLVEFNLSWLQKMKGHKRLYYTKPATAETVNNYAVSHKSTGMSTFANPFWVEIIVLVKRSIKNSSRQPEVFGMRLGAILFTGFILASVFWQLDNSPRNVQERLGFYTFTMAACFYICADVIPHLLQHSLQDRYIYIREAAYNTYCCSSYVLSNMIIALPSITILSIALAATTFWSIGLSGGILGFLFFFITIFSSFWTASSFISFLSGVVPHAILGYASTLAVLGFYLLFSGFFITKDRIPSYWIWFHFISLFKYPLNGALQNEFDNPSKCYLSGVQMFDRTPFAAFPTDKKLEFLSMLRDASGMKLTATTCFTKGADILRDQGVTDLNKWECVLITLAWGFFFRILWYVSLLFGSKNKRS</sequence>
<evidence type="ECO:0000256" key="4">
    <source>
        <dbReference type="ARBA" id="ARBA00022741"/>
    </source>
</evidence>
<dbReference type="Proteomes" id="UP001202328">
    <property type="component" value="Unassembled WGS sequence"/>
</dbReference>
<gene>
    <name evidence="10" type="ORF">MKW98_019996</name>
</gene>
<evidence type="ECO:0000256" key="2">
    <source>
        <dbReference type="ARBA" id="ARBA00022448"/>
    </source>
</evidence>
<keyword evidence="5" id="KW-0067">ATP-binding</keyword>
<keyword evidence="11" id="KW-1185">Reference proteome</keyword>
<organism evidence="10 11">
    <name type="scientific">Papaver atlanticum</name>
    <dbReference type="NCBI Taxonomy" id="357466"/>
    <lineage>
        <taxon>Eukaryota</taxon>
        <taxon>Viridiplantae</taxon>
        <taxon>Streptophyta</taxon>
        <taxon>Embryophyta</taxon>
        <taxon>Tracheophyta</taxon>
        <taxon>Spermatophyta</taxon>
        <taxon>Magnoliopsida</taxon>
        <taxon>Ranunculales</taxon>
        <taxon>Papaveraceae</taxon>
        <taxon>Papaveroideae</taxon>
        <taxon>Papaver</taxon>
    </lineage>
</organism>
<comment type="caution">
    <text evidence="10">The sequence shown here is derived from an EMBL/GenBank/DDBJ whole genome shotgun (WGS) entry which is preliminary data.</text>
</comment>
<dbReference type="Pfam" id="PF01061">
    <property type="entry name" value="ABC2_membrane"/>
    <property type="match status" value="1"/>
</dbReference>
<dbReference type="Pfam" id="PF00005">
    <property type="entry name" value="ABC_tran"/>
    <property type="match status" value="1"/>
</dbReference>
<dbReference type="EMBL" id="JAJJMB010015809">
    <property type="protein sequence ID" value="KAI3851997.1"/>
    <property type="molecule type" value="Genomic_DNA"/>
</dbReference>
<dbReference type="PANTHER" id="PTHR48041:SF11">
    <property type="entry name" value="ABC TRANSPORTER G FAMILY MEMBER 16"/>
    <property type="match status" value="1"/>
</dbReference>
<evidence type="ECO:0000313" key="11">
    <source>
        <dbReference type="Proteomes" id="UP001202328"/>
    </source>
</evidence>
<dbReference type="InterPro" id="IPR017871">
    <property type="entry name" value="ABC_transporter-like_CS"/>
</dbReference>
<evidence type="ECO:0000256" key="5">
    <source>
        <dbReference type="ARBA" id="ARBA00022840"/>
    </source>
</evidence>
<feature type="transmembrane region" description="Helical" evidence="8">
    <location>
        <begin position="440"/>
        <end position="461"/>
    </location>
</feature>
<evidence type="ECO:0000256" key="6">
    <source>
        <dbReference type="ARBA" id="ARBA00022989"/>
    </source>
</evidence>
<keyword evidence="6 8" id="KW-1133">Transmembrane helix</keyword>
<evidence type="ECO:0000256" key="1">
    <source>
        <dbReference type="ARBA" id="ARBA00004141"/>
    </source>
</evidence>
<dbReference type="GO" id="GO:0005524">
    <property type="term" value="F:ATP binding"/>
    <property type="evidence" value="ECO:0007669"/>
    <property type="project" value="UniProtKB-KW"/>
</dbReference>
<dbReference type="SMART" id="SM00382">
    <property type="entry name" value="AAA"/>
    <property type="match status" value="1"/>
</dbReference>
<evidence type="ECO:0000256" key="7">
    <source>
        <dbReference type="ARBA" id="ARBA00023136"/>
    </source>
</evidence>
<dbReference type="InterPro" id="IPR050352">
    <property type="entry name" value="ABCG_transporters"/>
</dbReference>
<dbReference type="AlphaFoldDB" id="A0AAD4S1K7"/>
<dbReference type="GO" id="GO:0140359">
    <property type="term" value="F:ABC-type transporter activity"/>
    <property type="evidence" value="ECO:0007669"/>
    <property type="project" value="InterPro"/>
</dbReference>
<feature type="transmembrane region" description="Helical" evidence="8">
    <location>
        <begin position="670"/>
        <end position="691"/>
    </location>
</feature>
<dbReference type="InterPro" id="IPR003593">
    <property type="entry name" value="AAA+_ATPase"/>
</dbReference>
<accession>A0AAD4S1K7</accession>
<reference evidence="10" key="1">
    <citation type="submission" date="2022-04" db="EMBL/GenBank/DDBJ databases">
        <title>A functionally conserved STORR gene fusion in Papaver species that diverged 16.8 million years ago.</title>
        <authorList>
            <person name="Catania T."/>
        </authorList>
    </citation>
    <scope>NUCLEOTIDE SEQUENCE</scope>
    <source>
        <strain evidence="10">S-188037</strain>
    </source>
</reference>
<evidence type="ECO:0000313" key="10">
    <source>
        <dbReference type="EMBL" id="KAI3851997.1"/>
    </source>
</evidence>
<feature type="transmembrane region" description="Helical" evidence="8">
    <location>
        <begin position="482"/>
        <end position="512"/>
    </location>
</feature>
<dbReference type="PROSITE" id="PS50893">
    <property type="entry name" value="ABC_TRANSPORTER_2"/>
    <property type="match status" value="1"/>
</dbReference>
<dbReference type="PANTHER" id="PTHR48041">
    <property type="entry name" value="ABC TRANSPORTER G FAMILY MEMBER 28"/>
    <property type="match status" value="1"/>
</dbReference>
<evidence type="ECO:0000256" key="8">
    <source>
        <dbReference type="SAM" id="Phobius"/>
    </source>
</evidence>
<dbReference type="Gene3D" id="3.40.50.300">
    <property type="entry name" value="P-loop containing nucleotide triphosphate hydrolases"/>
    <property type="match status" value="1"/>
</dbReference>
<keyword evidence="2" id="KW-0813">Transport</keyword>
<dbReference type="InterPro" id="IPR027417">
    <property type="entry name" value="P-loop_NTPase"/>
</dbReference>
<feature type="domain" description="ABC transporter" evidence="9">
    <location>
        <begin position="71"/>
        <end position="313"/>
    </location>
</feature>
<evidence type="ECO:0000259" key="9">
    <source>
        <dbReference type="PROSITE" id="PS50893"/>
    </source>
</evidence>
<feature type="transmembrane region" description="Helical" evidence="8">
    <location>
        <begin position="518"/>
        <end position="543"/>
    </location>
</feature>
<name>A0AAD4S1K7_9MAGN</name>
<dbReference type="SUPFAM" id="SSF52540">
    <property type="entry name" value="P-loop containing nucleoside triphosphate hydrolases"/>
    <property type="match status" value="1"/>
</dbReference>
<dbReference type="InterPro" id="IPR003439">
    <property type="entry name" value="ABC_transporter-like_ATP-bd"/>
</dbReference>